<name>A0A2U8GTC9_9RHOO</name>
<keyword evidence="1" id="KW-1133">Transmembrane helix</keyword>
<dbReference type="SUPFAM" id="SSF55073">
    <property type="entry name" value="Nucleotide cyclase"/>
    <property type="match status" value="1"/>
</dbReference>
<proteinExistence type="predicted"/>
<protein>
    <submittedName>
        <fullName evidence="3">Adenylate/guanylate cyclase domain-containing protein</fullName>
    </submittedName>
</protein>
<evidence type="ECO:0000313" key="3">
    <source>
        <dbReference type="EMBL" id="AWI76932.1"/>
    </source>
</evidence>
<dbReference type="InterPro" id="IPR001054">
    <property type="entry name" value="A/G_cyclase"/>
</dbReference>
<feature type="domain" description="Guanylate cyclase" evidence="2">
    <location>
        <begin position="459"/>
        <end position="591"/>
    </location>
</feature>
<dbReference type="InterPro" id="IPR029787">
    <property type="entry name" value="Nucleotide_cyclase"/>
</dbReference>
<dbReference type="GO" id="GO:0006171">
    <property type="term" value="P:cAMP biosynthetic process"/>
    <property type="evidence" value="ECO:0007669"/>
    <property type="project" value="TreeGrafter"/>
</dbReference>
<dbReference type="InterPro" id="IPR007890">
    <property type="entry name" value="CHASE2"/>
</dbReference>
<dbReference type="SMART" id="SM00044">
    <property type="entry name" value="CYCc"/>
    <property type="match status" value="1"/>
</dbReference>
<dbReference type="GO" id="GO:0035556">
    <property type="term" value="P:intracellular signal transduction"/>
    <property type="evidence" value="ECO:0007669"/>
    <property type="project" value="InterPro"/>
</dbReference>
<accession>A0A2U8GTC9</accession>
<organism evidence="3 4">
    <name type="scientific">Parazoarcus communis</name>
    <dbReference type="NCBI Taxonomy" id="41977"/>
    <lineage>
        <taxon>Bacteria</taxon>
        <taxon>Pseudomonadati</taxon>
        <taxon>Pseudomonadota</taxon>
        <taxon>Betaproteobacteria</taxon>
        <taxon>Rhodocyclales</taxon>
        <taxon>Zoogloeaceae</taxon>
        <taxon>Parazoarcus</taxon>
    </lineage>
</organism>
<feature type="transmembrane region" description="Helical" evidence="1">
    <location>
        <begin position="342"/>
        <end position="362"/>
    </location>
</feature>
<dbReference type="Pfam" id="PF00211">
    <property type="entry name" value="Guanylate_cyc"/>
    <property type="match status" value="1"/>
</dbReference>
<dbReference type="KEGG" id="acom:CEW83_18265"/>
<keyword evidence="4" id="KW-1185">Reference proteome</keyword>
<sequence length="703" mass="74659">MSAADLRPILPKSAALLPFVVLLAGLVLMVSEPAVLVSLRHAVFDHFQRLQPAVAPAEPVQVIDIDDESLARIGQWPWSRTVLARLTQRLSEAGASVIGFDVLFAEPDRTALSSDDGQLPAPRTTASDQVFSHSLGNVPSVLGFALGPRGASAPPDGRLSLFAGEGPEVFDGLHRFAGGLFPLSELSLGAGLGAINFVPDADGVVRRLPLVLALGDRQVPSLVSEMLRLAQGASGFVLREDALAGRLLHIGLLRIPVSEAGELWIHYGQLRPDRYLPAWKVLNGEVDLAGLRGRPVLIGASAQALMDLRFSPLGEVVPGVEVHAQSLEQVMAGHWLQRPANAMAIEVLVLCLVGGLVGGLALRARALMSATIAALLLLALAWGGWHAYAAHGLLLDPAVPGLLIALIFVSTSVARHIATERRQRWVRQAFERYVSPNLVDYLVSHPEELELGGVRRVCSFVFTDLADYTTLVESHDPAQVVSLINAYLDGLIRIAFAHQGTLDRIVGDAVVVMFSAPLVQADHAKRALACAGEMHAFASAFARARGAEGLVWGQTRIGVHTGEVIVGNFGGATIFDYSALGDPVNTASRLEGANKYLGTLVCVSQATLDECPEALARPAARLVLKGRSGAIAVSEPLFEASPADGTRDAEYEAAYALLALGADSALAAFERLALQRPADALVALHLGRLRQGERGDLIVLTEK</sequence>
<dbReference type="AlphaFoldDB" id="A0A2U8GTC9"/>
<reference evidence="3 4" key="1">
    <citation type="submission" date="2017-06" db="EMBL/GenBank/DDBJ databases">
        <title>Azoarcus.</title>
        <authorList>
            <person name="Woo J.-H."/>
            <person name="Kim H.-S."/>
        </authorList>
    </citation>
    <scope>NUCLEOTIDE SEQUENCE [LARGE SCALE GENOMIC DNA]</scope>
    <source>
        <strain evidence="3 4">TSPY31</strain>
    </source>
</reference>
<dbReference type="EMBL" id="CP022187">
    <property type="protein sequence ID" value="AWI76932.1"/>
    <property type="molecule type" value="Genomic_DNA"/>
</dbReference>
<feature type="transmembrane region" description="Helical" evidence="1">
    <location>
        <begin position="367"/>
        <end position="385"/>
    </location>
</feature>
<dbReference type="SMART" id="SM01080">
    <property type="entry name" value="CHASE2"/>
    <property type="match status" value="1"/>
</dbReference>
<gene>
    <name evidence="3" type="ORF">CEW83_18265</name>
</gene>
<dbReference type="RefSeq" id="WP_108950631.1">
    <property type="nucleotide sequence ID" value="NZ_CP022187.1"/>
</dbReference>
<dbReference type="Pfam" id="PF05226">
    <property type="entry name" value="CHASE2"/>
    <property type="match status" value="1"/>
</dbReference>
<dbReference type="PANTHER" id="PTHR43081">
    <property type="entry name" value="ADENYLATE CYCLASE, TERMINAL-DIFFERENTIATION SPECIFIC-RELATED"/>
    <property type="match status" value="1"/>
</dbReference>
<evidence type="ECO:0000313" key="4">
    <source>
        <dbReference type="Proteomes" id="UP000244930"/>
    </source>
</evidence>
<dbReference type="Gene3D" id="3.30.70.1230">
    <property type="entry name" value="Nucleotide cyclase"/>
    <property type="match status" value="1"/>
</dbReference>
<dbReference type="GO" id="GO:0004016">
    <property type="term" value="F:adenylate cyclase activity"/>
    <property type="evidence" value="ECO:0007669"/>
    <property type="project" value="UniProtKB-ARBA"/>
</dbReference>
<dbReference type="PROSITE" id="PS50125">
    <property type="entry name" value="GUANYLATE_CYCLASE_2"/>
    <property type="match status" value="1"/>
</dbReference>
<dbReference type="CDD" id="cd07302">
    <property type="entry name" value="CHD"/>
    <property type="match status" value="1"/>
</dbReference>
<evidence type="ECO:0000256" key="1">
    <source>
        <dbReference type="SAM" id="Phobius"/>
    </source>
</evidence>
<feature type="transmembrane region" description="Helical" evidence="1">
    <location>
        <begin position="397"/>
        <end position="418"/>
    </location>
</feature>
<dbReference type="PANTHER" id="PTHR43081:SF20">
    <property type="entry name" value="TWO-COMPONENT RESPONSE REGULATOR"/>
    <property type="match status" value="1"/>
</dbReference>
<keyword evidence="1" id="KW-0812">Transmembrane</keyword>
<keyword evidence="1" id="KW-0472">Membrane</keyword>
<evidence type="ECO:0000259" key="2">
    <source>
        <dbReference type="PROSITE" id="PS50125"/>
    </source>
</evidence>
<dbReference type="Proteomes" id="UP000244930">
    <property type="component" value="Chromosome"/>
</dbReference>
<dbReference type="InterPro" id="IPR050697">
    <property type="entry name" value="Adenylyl/Guanylyl_Cyclase_3/4"/>
</dbReference>